<feature type="transmembrane region" description="Helical" evidence="1">
    <location>
        <begin position="12"/>
        <end position="30"/>
    </location>
</feature>
<organism evidence="2 3">
    <name type="scientific">Streptococcus gallolyticus</name>
    <dbReference type="NCBI Taxonomy" id="315405"/>
    <lineage>
        <taxon>Bacteria</taxon>
        <taxon>Bacillati</taxon>
        <taxon>Bacillota</taxon>
        <taxon>Bacilli</taxon>
        <taxon>Lactobacillales</taxon>
        <taxon>Streptococcaceae</taxon>
        <taxon>Streptococcus</taxon>
    </lineage>
</organism>
<name>A0A060RKS6_9STRE</name>
<comment type="caution">
    <text evidence="2">The sequence shown here is derived from an EMBL/GenBank/DDBJ whole genome shotgun (WGS) entry which is preliminary data.</text>
</comment>
<keyword evidence="1" id="KW-1133">Transmembrane helix</keyword>
<dbReference type="AlphaFoldDB" id="A0A060RKS6"/>
<reference evidence="2 3" key="1">
    <citation type="submission" date="2014-02" db="EMBL/GenBank/DDBJ databases">
        <authorList>
            <person name="Manrique M."/>
        </authorList>
    </citation>
    <scope>NUCLEOTIDE SEQUENCE [LARGE SCALE GENOMIC DNA]</scope>
    <source>
        <strain evidence="2 3">LMG17956</strain>
    </source>
</reference>
<keyword evidence="1" id="KW-0472">Membrane</keyword>
<keyword evidence="1" id="KW-0812">Transmembrane</keyword>
<accession>A0A060RKS6</accession>
<evidence type="ECO:0000256" key="1">
    <source>
        <dbReference type="SAM" id="Phobius"/>
    </source>
</evidence>
<gene>
    <name evidence="2" type="ORF">BN963_SGAL_01349</name>
</gene>
<proteinExistence type="predicted"/>
<evidence type="ECO:0000313" key="2">
    <source>
        <dbReference type="EMBL" id="CDO18154.1"/>
    </source>
</evidence>
<dbReference type="Proteomes" id="UP000027584">
    <property type="component" value="Unassembled WGS sequence"/>
</dbReference>
<evidence type="ECO:0000313" key="3">
    <source>
        <dbReference type="Proteomes" id="UP000027584"/>
    </source>
</evidence>
<dbReference type="EMBL" id="CCBC010000170">
    <property type="protein sequence ID" value="CDO18154.1"/>
    <property type="molecule type" value="Genomic_DNA"/>
</dbReference>
<reference evidence="2 3" key="2">
    <citation type="submission" date="2014-05" db="EMBL/GenBank/DDBJ databases">
        <title>Genome sequence of Streptococcus gallolyticus.</title>
        <authorList>
            <person name="Del Campo R."/>
        </authorList>
    </citation>
    <scope>NUCLEOTIDE SEQUENCE [LARGE SCALE GENOMIC DNA]</scope>
    <source>
        <strain evidence="2 3">LMG17956</strain>
    </source>
</reference>
<protein>
    <submittedName>
        <fullName evidence="2">Uncharacterized protein</fullName>
    </submittedName>
</protein>
<sequence length="317" mass="33742">MEKKNNEHKVVAIIAVVVGGIALLTSWMPFINNGSAALALLALVLGVISVIINRKNKKVLSLVSIIVAILAFIIVLITQSAYGAEIDSAVNNSSSADKTGNAVTSKTKSSKEATFLEEINKLADSSVSTDELYITGKITVGESGDIKPGIYNLEITGGNGNIMGDRSKTYSGLYINWIGASTDSGDTTSPSVIRVILFEGDTLDFSNISKIKLTAVENVSQSNEIGIGNYVVGRDIPAGTYTLSTNMTMDTEFENLGWDIGIYNEESDDERSQSLSPGNMDVAVKLSEGEIITTSFYNTDDTVPADSAKLIFTPVSN</sequence>
<feature type="transmembrane region" description="Helical" evidence="1">
    <location>
        <begin position="36"/>
        <end position="52"/>
    </location>
</feature>
<feature type="transmembrane region" description="Helical" evidence="1">
    <location>
        <begin position="59"/>
        <end position="82"/>
    </location>
</feature>